<feature type="chain" id="PRO_5034305558" evidence="1">
    <location>
        <begin position="29"/>
        <end position="114"/>
    </location>
</feature>
<evidence type="ECO:0000313" key="2">
    <source>
        <dbReference type="Ensembl" id="ENSMSIP00000004259.1"/>
    </source>
</evidence>
<protein>
    <submittedName>
        <fullName evidence="2">Uncharacterized protein</fullName>
    </submittedName>
</protein>
<evidence type="ECO:0000313" key="3">
    <source>
        <dbReference type="Proteomes" id="UP000694415"/>
    </source>
</evidence>
<dbReference type="AlphaFoldDB" id="A0A8C6GCR2"/>
<reference evidence="2" key="2">
    <citation type="submission" date="2025-09" db="UniProtKB">
        <authorList>
            <consortium name="Ensembl"/>
        </authorList>
    </citation>
    <scope>IDENTIFICATION</scope>
</reference>
<organism evidence="2 3">
    <name type="scientific">Mus spicilegus</name>
    <name type="common">Mound-building mouse</name>
    <dbReference type="NCBI Taxonomy" id="10103"/>
    <lineage>
        <taxon>Eukaryota</taxon>
        <taxon>Metazoa</taxon>
        <taxon>Chordata</taxon>
        <taxon>Craniata</taxon>
        <taxon>Vertebrata</taxon>
        <taxon>Euteleostomi</taxon>
        <taxon>Mammalia</taxon>
        <taxon>Eutheria</taxon>
        <taxon>Euarchontoglires</taxon>
        <taxon>Glires</taxon>
        <taxon>Rodentia</taxon>
        <taxon>Myomorpha</taxon>
        <taxon>Muroidea</taxon>
        <taxon>Muridae</taxon>
        <taxon>Murinae</taxon>
        <taxon>Mus</taxon>
        <taxon>Mus</taxon>
    </lineage>
</organism>
<dbReference type="Ensembl" id="ENSMSIT00000005407.1">
    <property type="protein sequence ID" value="ENSMSIP00000004259.1"/>
    <property type="gene ID" value="ENSMSIG00000003913.1"/>
</dbReference>
<sequence length="114" mass="12873">MMGPRWQPLKMWWWSLSSTAWVSWASSAQEMTMPEATGDTWTKWLPYTGSSRTLPTLEAILTGSLFLASLQVTQVFLHMLCPPCPKGSSMVPSWRVGWPCCLTLSPTPLRWSIP</sequence>
<dbReference type="Proteomes" id="UP000694415">
    <property type="component" value="Unplaced"/>
</dbReference>
<proteinExistence type="predicted"/>
<keyword evidence="1" id="KW-0732">Signal</keyword>
<reference evidence="2" key="1">
    <citation type="submission" date="2025-08" db="UniProtKB">
        <authorList>
            <consortium name="Ensembl"/>
        </authorList>
    </citation>
    <scope>IDENTIFICATION</scope>
</reference>
<evidence type="ECO:0000256" key="1">
    <source>
        <dbReference type="SAM" id="SignalP"/>
    </source>
</evidence>
<accession>A0A8C6GCR2</accession>
<keyword evidence="3" id="KW-1185">Reference proteome</keyword>
<dbReference type="GeneTree" id="ENSGT00910000146698"/>
<feature type="signal peptide" evidence="1">
    <location>
        <begin position="1"/>
        <end position="28"/>
    </location>
</feature>
<name>A0A8C6GCR2_MUSSI</name>